<dbReference type="AlphaFoldDB" id="A0A6L3SZB7"/>
<dbReference type="OrthoDB" id="7997598at2"/>
<protein>
    <submittedName>
        <fullName evidence="1">Uncharacterized protein</fullName>
    </submittedName>
</protein>
<dbReference type="EMBL" id="VZZK01000019">
    <property type="protein sequence ID" value="KAB1077667.1"/>
    <property type="molecule type" value="Genomic_DNA"/>
</dbReference>
<comment type="caution">
    <text evidence="1">The sequence shown here is derived from an EMBL/GenBank/DDBJ whole genome shotgun (WGS) entry which is preliminary data.</text>
</comment>
<reference evidence="1 2" key="1">
    <citation type="submission" date="2019-09" db="EMBL/GenBank/DDBJ databases">
        <title>YIM 48816 draft genome.</title>
        <authorList>
            <person name="Jiang L."/>
        </authorList>
    </citation>
    <scope>NUCLEOTIDE SEQUENCE [LARGE SCALE GENOMIC DNA]</scope>
    <source>
        <strain evidence="1 2">YIM 48816</strain>
    </source>
</reference>
<keyword evidence="2" id="KW-1185">Reference proteome</keyword>
<gene>
    <name evidence="1" type="ORF">F6X53_18260</name>
</gene>
<dbReference type="Proteomes" id="UP000474159">
    <property type="component" value="Unassembled WGS sequence"/>
</dbReference>
<organism evidence="1 2">
    <name type="scientific">Methylobacterium soli</name>
    <dbReference type="NCBI Taxonomy" id="553447"/>
    <lineage>
        <taxon>Bacteria</taxon>
        <taxon>Pseudomonadati</taxon>
        <taxon>Pseudomonadota</taxon>
        <taxon>Alphaproteobacteria</taxon>
        <taxon>Hyphomicrobiales</taxon>
        <taxon>Methylobacteriaceae</taxon>
        <taxon>Methylobacterium</taxon>
    </lineage>
</organism>
<evidence type="ECO:0000313" key="1">
    <source>
        <dbReference type="EMBL" id="KAB1077667.1"/>
    </source>
</evidence>
<sequence length="80" mass="9104">MTLRLQPAQVETGSDDTESRLVFDDERLVAVLVRLSDRHESDAGKWFLEVGFGCVDDPRKPIFRDLGEAERWISGRLAQT</sequence>
<dbReference type="RefSeq" id="WP_151001617.1">
    <property type="nucleotide sequence ID" value="NZ_BPQY01000377.1"/>
</dbReference>
<accession>A0A6L3SZB7</accession>
<name>A0A6L3SZB7_9HYPH</name>
<evidence type="ECO:0000313" key="2">
    <source>
        <dbReference type="Proteomes" id="UP000474159"/>
    </source>
</evidence>
<proteinExistence type="predicted"/>